<dbReference type="EMBL" id="OU893345">
    <property type="protein sequence ID" value="CAG9785627.1"/>
    <property type="molecule type" value="Genomic_DNA"/>
</dbReference>
<feature type="domain" description="Ciliogenesis-associated TTC17-interacting protein N-terminal" evidence="1">
    <location>
        <begin position="494"/>
        <end position="660"/>
    </location>
</feature>
<dbReference type="PANTHER" id="PTHR15505">
    <property type="entry name" value="RIIA DOMAIN-CONTAINING PROTEIN 1"/>
    <property type="match status" value="1"/>
</dbReference>
<dbReference type="Pfam" id="PF21772">
    <property type="entry name" value="CATIP_N"/>
    <property type="match status" value="1"/>
</dbReference>
<name>A0A9N9QXZ3_9NEOP</name>
<organism evidence="2 3">
    <name type="scientific">Diatraea saccharalis</name>
    <name type="common">sugarcane borer</name>
    <dbReference type="NCBI Taxonomy" id="40085"/>
    <lineage>
        <taxon>Eukaryota</taxon>
        <taxon>Metazoa</taxon>
        <taxon>Ecdysozoa</taxon>
        <taxon>Arthropoda</taxon>
        <taxon>Hexapoda</taxon>
        <taxon>Insecta</taxon>
        <taxon>Pterygota</taxon>
        <taxon>Neoptera</taxon>
        <taxon>Endopterygota</taxon>
        <taxon>Lepidoptera</taxon>
        <taxon>Glossata</taxon>
        <taxon>Ditrysia</taxon>
        <taxon>Pyraloidea</taxon>
        <taxon>Crambidae</taxon>
        <taxon>Crambinae</taxon>
        <taxon>Diatraea</taxon>
    </lineage>
</organism>
<accession>A0A9N9QXZ3</accession>
<reference evidence="2" key="1">
    <citation type="submission" date="2021-12" db="EMBL/GenBank/DDBJ databases">
        <authorList>
            <person name="King R."/>
        </authorList>
    </citation>
    <scope>NUCLEOTIDE SEQUENCE</scope>
</reference>
<evidence type="ECO:0000313" key="3">
    <source>
        <dbReference type="Proteomes" id="UP001153714"/>
    </source>
</evidence>
<gene>
    <name evidence="2" type="ORF">DIATSA_LOCUS3644</name>
</gene>
<dbReference type="PANTHER" id="PTHR15505:SF4">
    <property type="entry name" value="RIIA DOMAIN-CONTAINING PROTEIN 1"/>
    <property type="match status" value="1"/>
</dbReference>
<proteinExistence type="predicted"/>
<evidence type="ECO:0000313" key="2">
    <source>
        <dbReference type="EMBL" id="CAG9785627.1"/>
    </source>
</evidence>
<dbReference type="AlphaFoldDB" id="A0A9N9QXZ3"/>
<dbReference type="Proteomes" id="UP001153714">
    <property type="component" value="Chromosome 14"/>
</dbReference>
<sequence length="800" mass="90550">MSLNDHISLIDLSQQFRFEIDDQIKKELCFGETLVISCGHYEGDIEVEESSDSEWSCHDTTETEISEEVKQDTAIEIKDKIDDEAVEDETGEEEGDFHFFFFSDCNKVLPQDSKTSVILVDGVPKFNPSAKPPVACTCDKNKKGVCDCSVKLPCKCGAKTTAECLCSKLNTICICDESNPQTVCTCKGSQICVCNPDGKIRPKCTCDKVDKPCVCYPDKFPSPVCTCKYKPKFGYENMKVITEMAQEEHIECTELEEHEETTTTDAEEGQEPCECQKERKPFCTCLKGQECICNTNTCICGVQKTCVCEPVGALDPICKSEDSKSICSCDVLRECTCNAESATDCKCFPEKVCNCGDPENCKCFTICECTEPCICDTNLKDAECICLDKAKQLAKGLVCTCPVHGQEKDPMKLTKVRAGKHDYRWCHQVDPRHTYFDYGYDRHDKISYKIQEREKLKILGLADKEELESCPVHGIEAPLYKKKVRKPSIDCCSSVGGISISVETLGEDKDKFLVQVVSHASKEGAKTGSKLVSILDCHLHTMEENRTEYITKKEIMKERRSYMTICENGYYNKVTRVCGGRDTIKRFYHSFEDSHNFLLEGANIVLLRYFGLSRYRGTVKTDCVLMDGTICESIYVCLGVSQAIVNGKPLFVVKVERHIIEPSGLIHQTLTVLSLRVSHEWADNAYMLHINPLLRVVPEKDEIEPHAPLRENWREDLQLLSDYLDFKSTRTSEGARYMEESGILTGTIRDYLQALLLLRPVDALHFTRHYFGSVLSSLELPHDEYFDPTSKHVRYYFFEQ</sequence>
<dbReference type="OrthoDB" id="6334211at2759"/>
<evidence type="ECO:0000259" key="1">
    <source>
        <dbReference type="Pfam" id="PF21772"/>
    </source>
</evidence>
<reference evidence="2" key="2">
    <citation type="submission" date="2022-10" db="EMBL/GenBank/DDBJ databases">
        <authorList>
            <consortium name="ENA_rothamsted_submissions"/>
            <consortium name="culmorum"/>
            <person name="King R."/>
        </authorList>
    </citation>
    <scope>NUCLEOTIDE SEQUENCE</scope>
</reference>
<keyword evidence="3" id="KW-1185">Reference proteome</keyword>
<protein>
    <recommendedName>
        <fullName evidence="1">Ciliogenesis-associated TTC17-interacting protein N-terminal domain-containing protein</fullName>
    </recommendedName>
</protein>
<dbReference type="InterPro" id="IPR048777">
    <property type="entry name" value="CATIP_N"/>
</dbReference>